<dbReference type="EMBL" id="HG739087">
    <property type="protein sequence ID" value="CDO99338.1"/>
    <property type="molecule type" value="Genomic_DNA"/>
</dbReference>
<dbReference type="InterPro" id="IPR002182">
    <property type="entry name" value="NB-ARC"/>
</dbReference>
<feature type="domain" description="NB-ARC" evidence="2">
    <location>
        <begin position="159"/>
        <end position="310"/>
    </location>
</feature>
<dbReference type="PRINTS" id="PR00364">
    <property type="entry name" value="DISEASERSIST"/>
</dbReference>
<evidence type="ECO:0000256" key="1">
    <source>
        <dbReference type="ARBA" id="ARBA00022614"/>
    </source>
</evidence>
<dbReference type="Pfam" id="PF00931">
    <property type="entry name" value="NB-ARC"/>
    <property type="match status" value="1"/>
</dbReference>
<proteinExistence type="predicted"/>
<dbReference type="PANTHER" id="PTHR23155:SF1205">
    <property type="entry name" value="DISEASE RESISTANCE PROTEIN RPM1"/>
    <property type="match status" value="1"/>
</dbReference>
<evidence type="ECO:0000313" key="4">
    <source>
        <dbReference type="Proteomes" id="UP000295252"/>
    </source>
</evidence>
<dbReference type="Proteomes" id="UP000295252">
    <property type="component" value="Chromosome V"/>
</dbReference>
<organism evidence="3 4">
    <name type="scientific">Coffea canephora</name>
    <name type="common">Robusta coffee</name>
    <dbReference type="NCBI Taxonomy" id="49390"/>
    <lineage>
        <taxon>Eukaryota</taxon>
        <taxon>Viridiplantae</taxon>
        <taxon>Streptophyta</taxon>
        <taxon>Embryophyta</taxon>
        <taxon>Tracheophyta</taxon>
        <taxon>Spermatophyta</taxon>
        <taxon>Magnoliopsida</taxon>
        <taxon>eudicotyledons</taxon>
        <taxon>Gunneridae</taxon>
        <taxon>Pentapetalae</taxon>
        <taxon>asterids</taxon>
        <taxon>lamiids</taxon>
        <taxon>Gentianales</taxon>
        <taxon>Rubiaceae</taxon>
        <taxon>Ixoroideae</taxon>
        <taxon>Gardenieae complex</taxon>
        <taxon>Bertiereae - Coffeeae clade</taxon>
        <taxon>Coffeeae</taxon>
        <taxon>Coffea</taxon>
    </lineage>
</organism>
<keyword evidence="4" id="KW-1185">Reference proteome</keyword>
<dbReference type="Gene3D" id="1.10.8.430">
    <property type="entry name" value="Helical domain of apoptotic protease-activating factors"/>
    <property type="match status" value="1"/>
</dbReference>
<dbReference type="InterPro" id="IPR027417">
    <property type="entry name" value="P-loop_NTPase"/>
</dbReference>
<dbReference type="GO" id="GO:0043531">
    <property type="term" value="F:ADP binding"/>
    <property type="evidence" value="ECO:0007669"/>
    <property type="project" value="InterPro"/>
</dbReference>
<name>A0A068TVG4_COFCA</name>
<dbReference type="InterPro" id="IPR044974">
    <property type="entry name" value="Disease_R_plants"/>
</dbReference>
<dbReference type="SUPFAM" id="SSF52540">
    <property type="entry name" value="P-loop containing nucleoside triphosphate hydrolases"/>
    <property type="match status" value="1"/>
</dbReference>
<dbReference type="PANTHER" id="PTHR23155">
    <property type="entry name" value="DISEASE RESISTANCE PROTEIN RP"/>
    <property type="match status" value="1"/>
</dbReference>
<dbReference type="PhylomeDB" id="A0A068TVG4"/>
<sequence length="402" mass="45641">MSIPSVSVLVKDVVNLLHEKGEKYLGKAASDEINGLVSELSLLQKLVEEIDKEQRIQDWLTEVEKTCYDIENIVVENQSKNADFLSLGTIKRWFFSDVDDDFPRQISLLRKRIRYLLGVGELLSQGRQNNRPPLPSGLPQKKDSVAVGLVNELDFLLNRILESKLDSFSPNVIFVVGIGGLGKTTLVRRLYNRQSLRHHFEAFAWGTLGSILKQLVPAVNEMFRNCSIMGITINIRSLLASAKCLMVIDDLWSLYYLDWLSSFLGIRETTSKLVATTRFQELATSNPSIELFKLRHLTEEESLELLIRRVYVNIPKDPQLHGMLEFIVKKCKGIPLAINVLGSLLATKQTSGEWKAVLRAMELCNVHQEDSLQLLELKILSLCYDDMPHHLKLLFPLFGPLL</sequence>
<evidence type="ECO:0000313" key="3">
    <source>
        <dbReference type="EMBL" id="CDO99338.1"/>
    </source>
</evidence>
<keyword evidence="1" id="KW-0433">Leucine-rich repeat</keyword>
<dbReference type="Gramene" id="CDO99338">
    <property type="protein sequence ID" value="CDO99338"/>
    <property type="gene ID" value="GSCOC_T00026458001"/>
</dbReference>
<protein>
    <recommendedName>
        <fullName evidence="2">NB-ARC domain-containing protein</fullName>
    </recommendedName>
</protein>
<gene>
    <name evidence="3" type="ORF">GSCOC_T00026458001</name>
</gene>
<evidence type="ECO:0000259" key="2">
    <source>
        <dbReference type="Pfam" id="PF00931"/>
    </source>
</evidence>
<dbReference type="InParanoid" id="A0A068TVG4"/>
<accession>A0A068TVG4</accession>
<dbReference type="Gene3D" id="3.40.50.300">
    <property type="entry name" value="P-loop containing nucleotide triphosphate hydrolases"/>
    <property type="match status" value="1"/>
</dbReference>
<reference evidence="4" key="1">
    <citation type="journal article" date="2014" name="Science">
        <title>The coffee genome provides insight into the convergent evolution of caffeine biosynthesis.</title>
        <authorList>
            <person name="Denoeud F."/>
            <person name="Carretero-Paulet L."/>
            <person name="Dereeper A."/>
            <person name="Droc G."/>
            <person name="Guyot R."/>
            <person name="Pietrella M."/>
            <person name="Zheng C."/>
            <person name="Alberti A."/>
            <person name="Anthony F."/>
            <person name="Aprea G."/>
            <person name="Aury J.M."/>
            <person name="Bento P."/>
            <person name="Bernard M."/>
            <person name="Bocs S."/>
            <person name="Campa C."/>
            <person name="Cenci A."/>
            <person name="Combes M.C."/>
            <person name="Crouzillat D."/>
            <person name="Da Silva C."/>
            <person name="Daddiego L."/>
            <person name="De Bellis F."/>
            <person name="Dussert S."/>
            <person name="Garsmeur O."/>
            <person name="Gayraud T."/>
            <person name="Guignon V."/>
            <person name="Jahn K."/>
            <person name="Jamilloux V."/>
            <person name="Joet T."/>
            <person name="Labadie K."/>
            <person name="Lan T."/>
            <person name="Leclercq J."/>
            <person name="Lepelley M."/>
            <person name="Leroy T."/>
            <person name="Li L.T."/>
            <person name="Librado P."/>
            <person name="Lopez L."/>
            <person name="Munoz A."/>
            <person name="Noel B."/>
            <person name="Pallavicini A."/>
            <person name="Perrotta G."/>
            <person name="Poncet V."/>
            <person name="Pot D."/>
            <person name="Priyono X."/>
            <person name="Rigoreau M."/>
            <person name="Rouard M."/>
            <person name="Rozas J."/>
            <person name="Tranchant-Dubreuil C."/>
            <person name="VanBuren R."/>
            <person name="Zhang Q."/>
            <person name="Andrade A.C."/>
            <person name="Argout X."/>
            <person name="Bertrand B."/>
            <person name="de Kochko A."/>
            <person name="Graziosi G."/>
            <person name="Henry R.J."/>
            <person name="Jayarama X."/>
            <person name="Ming R."/>
            <person name="Nagai C."/>
            <person name="Rounsley S."/>
            <person name="Sankoff D."/>
            <person name="Giuliano G."/>
            <person name="Albert V.A."/>
            <person name="Wincker P."/>
            <person name="Lashermes P."/>
        </authorList>
    </citation>
    <scope>NUCLEOTIDE SEQUENCE [LARGE SCALE GENOMIC DNA]</scope>
    <source>
        <strain evidence="4">cv. DH200-94</strain>
    </source>
</reference>
<dbReference type="AlphaFoldDB" id="A0A068TVG4"/>
<dbReference type="InterPro" id="IPR042197">
    <property type="entry name" value="Apaf_helical"/>
</dbReference>
<dbReference type="GO" id="GO:0098542">
    <property type="term" value="P:defense response to other organism"/>
    <property type="evidence" value="ECO:0007669"/>
    <property type="project" value="TreeGrafter"/>
</dbReference>